<evidence type="ECO:0000256" key="5">
    <source>
        <dbReference type="ARBA" id="ARBA00022827"/>
    </source>
</evidence>
<dbReference type="InterPro" id="IPR016171">
    <property type="entry name" value="Vanillyl_alc_oxidase_C-sub2"/>
</dbReference>
<evidence type="ECO:0000256" key="4">
    <source>
        <dbReference type="ARBA" id="ARBA00022723"/>
    </source>
</evidence>
<dbReference type="Proteomes" id="UP001247307">
    <property type="component" value="Unassembled WGS sequence"/>
</dbReference>
<evidence type="ECO:0000259" key="12">
    <source>
        <dbReference type="PROSITE" id="PS51387"/>
    </source>
</evidence>
<dbReference type="InterPro" id="IPR009051">
    <property type="entry name" value="Helical_ferredxn"/>
</dbReference>
<dbReference type="Gene3D" id="3.30.465.10">
    <property type="match status" value="1"/>
</dbReference>
<evidence type="ECO:0000313" key="13">
    <source>
        <dbReference type="EMBL" id="MDR6892402.1"/>
    </source>
</evidence>
<reference evidence="13" key="1">
    <citation type="submission" date="2023-07" db="EMBL/GenBank/DDBJ databases">
        <title>Sequencing the genomes of 1000 actinobacteria strains.</title>
        <authorList>
            <person name="Klenk H.-P."/>
        </authorList>
    </citation>
    <scope>NUCLEOTIDE SEQUENCE</scope>
    <source>
        <strain evidence="13">DSM 13988</strain>
    </source>
</reference>
<keyword evidence="9" id="KW-0411">Iron-sulfur</keyword>
<dbReference type="PANTHER" id="PTHR11748">
    <property type="entry name" value="D-LACTATE DEHYDROGENASE"/>
    <property type="match status" value="1"/>
</dbReference>
<dbReference type="InterPro" id="IPR036318">
    <property type="entry name" value="FAD-bd_PCMH-like_sf"/>
</dbReference>
<dbReference type="Pfam" id="PF01565">
    <property type="entry name" value="FAD_binding_4"/>
    <property type="match status" value="1"/>
</dbReference>
<dbReference type="InterPro" id="IPR016164">
    <property type="entry name" value="FAD-linked_Oxase-like_C"/>
</dbReference>
<dbReference type="RefSeq" id="WP_309851355.1">
    <property type="nucleotide sequence ID" value="NZ_BAAAIU010000003.1"/>
</dbReference>
<dbReference type="Gene3D" id="1.10.45.10">
    <property type="entry name" value="Vanillyl-alcohol Oxidase, Chain A, domain 4"/>
    <property type="match status" value="1"/>
</dbReference>
<evidence type="ECO:0000256" key="1">
    <source>
        <dbReference type="ARBA" id="ARBA00001974"/>
    </source>
</evidence>
<dbReference type="GO" id="GO:0046872">
    <property type="term" value="F:metal ion binding"/>
    <property type="evidence" value="ECO:0007669"/>
    <property type="project" value="UniProtKB-KW"/>
</dbReference>
<dbReference type="GO" id="GO:0004458">
    <property type="term" value="F:D-lactate dehydrogenase (cytochrome) activity"/>
    <property type="evidence" value="ECO:0007669"/>
    <property type="project" value="UniProtKB-EC"/>
</dbReference>
<dbReference type="Pfam" id="PF02913">
    <property type="entry name" value="FAD-oxidase_C"/>
    <property type="match status" value="1"/>
</dbReference>
<keyword evidence="3" id="KW-0285">Flavoprotein</keyword>
<dbReference type="GO" id="GO:0008720">
    <property type="term" value="F:D-lactate dehydrogenase (NAD+) activity"/>
    <property type="evidence" value="ECO:0007669"/>
    <property type="project" value="TreeGrafter"/>
</dbReference>
<accession>A0AAE4C6Q4</accession>
<dbReference type="Gene3D" id="3.30.43.10">
    <property type="entry name" value="Uridine Diphospho-n-acetylenolpyruvylglucosamine Reductase, domain 2"/>
    <property type="match status" value="1"/>
</dbReference>
<comment type="similarity">
    <text evidence="2">Belongs to the FAD-binding oxidoreductase/transferase type 4 family.</text>
</comment>
<dbReference type="PROSITE" id="PS51387">
    <property type="entry name" value="FAD_PCMH"/>
    <property type="match status" value="1"/>
</dbReference>
<comment type="caution">
    <text evidence="13">The sequence shown here is derived from an EMBL/GenBank/DDBJ whole genome shotgun (WGS) entry which is preliminary data.</text>
</comment>
<keyword evidence="7" id="KW-0560">Oxidoreductase</keyword>
<keyword evidence="4" id="KW-0479">Metal-binding</keyword>
<proteinExistence type="inferred from homology"/>
<evidence type="ECO:0000256" key="10">
    <source>
        <dbReference type="ARBA" id="ARBA00038897"/>
    </source>
</evidence>
<sequence length="996" mass="106199">MQKLLAKNPARIGRPAGARIEADRFPESLSGGTPEALRRGLEDILGPANVHSRPLDLVAYASDASPYRMCPAVVVSPESPEDMARLFEYCRENGRHLTFRSGGSSLNGQAQGDDILVDVRRHFRGMALEGETLRARPGEILAGVQRMLALHGRRFGPDPASASIATIGGILANNSGGMRCTVAVDSYHSIESATIVLPSGFILDTAAEDADERLAREEPEIAQGLIKLRDDIRADEALCARLRRKFTIRNTNALRLDAFLDADSPAQILRRLIVGSEGTLGFVAEARLATQPLPRVKAVAWVMLPDAGQAAGRVKAIMDAGADACELLVSPVLRESVGNFKGADPAWADLPDEAAALLVEVSGYDDDGLAERVAAVEDILKDAELTTPLAFTRDPLEMAQAWEIRGGLFPLIGRQRPAGTALITEDLCVPPAAIGEASLDLMALLRKHGHPDYVMGHAAFGNLHFFLTPSFETDEDIARYAAFIDEFVELILDRYDGSLKAEHGTGLSMAPFVEREWGSTAFGLMWRVKELLDPHGILAPNIKLTRDQDLHLKNFKTTPTIEAVATDCVECGFCESVCPSRNVTVTPRQRIAIRREMARQPEGSAMLASLHADYGHDAIDLCAADGTCSVACPVSIDTGALMKEFRAAESGKAGNAAALALAKNWGLVEAGARAGLTASDAVQRVLGSSLSAKVLGGVTDAVRRVVSEDLMPTAREGLPPANRRPLPVTSPDGATAVYFPACINRIFGRAGEGVSLPEAIVRLAEFAGRPVHIPSDVAGTCCGTPFSSKGYVPAKRWMAVKAAEDLWRWSDGGRLPVVVDASSCTHGFVGDVRDVLASGASEGDDDCRRLSEQLSTLEVLDAVTWARRELIPALEARGVAGAAAGRVAVHPTCSTMHLDAVDDLMAVASFAAEDAFIPVGAACCGTAGDRGLLHPELVESATRDERAGLAAAEAAGPVDAYVSANRTCEMGMTQQTGREYEHVLLLLHDALRPLVR</sequence>
<dbReference type="SUPFAM" id="SSF55103">
    <property type="entry name" value="FAD-linked oxidases, C-terminal domain"/>
    <property type="match status" value="1"/>
</dbReference>
<dbReference type="InterPro" id="IPR017896">
    <property type="entry name" value="4Fe4S_Fe-S-bd"/>
</dbReference>
<keyword evidence="8" id="KW-0408">Iron</keyword>
<dbReference type="GO" id="GO:0071949">
    <property type="term" value="F:FAD binding"/>
    <property type="evidence" value="ECO:0007669"/>
    <property type="project" value="InterPro"/>
</dbReference>
<evidence type="ECO:0000256" key="8">
    <source>
        <dbReference type="ARBA" id="ARBA00023004"/>
    </source>
</evidence>
<dbReference type="InterPro" id="IPR004113">
    <property type="entry name" value="FAD-bd_oxidored_4_C"/>
</dbReference>
<feature type="domain" description="4Fe-4S ferredoxin-type" evidence="11">
    <location>
        <begin position="557"/>
        <end position="588"/>
    </location>
</feature>
<dbReference type="EC" id="1.1.2.4" evidence="10"/>
<evidence type="ECO:0000256" key="9">
    <source>
        <dbReference type="ARBA" id="ARBA00023014"/>
    </source>
</evidence>
<dbReference type="InterPro" id="IPR006094">
    <property type="entry name" value="Oxid_FAD_bind_N"/>
</dbReference>
<keyword evidence="14" id="KW-1185">Reference proteome</keyword>
<dbReference type="GO" id="GO:0051536">
    <property type="term" value="F:iron-sulfur cluster binding"/>
    <property type="evidence" value="ECO:0007669"/>
    <property type="project" value="UniProtKB-KW"/>
</dbReference>
<organism evidence="13 14">
    <name type="scientific">Falsarthrobacter nasiphocae</name>
    <dbReference type="NCBI Taxonomy" id="189863"/>
    <lineage>
        <taxon>Bacteria</taxon>
        <taxon>Bacillati</taxon>
        <taxon>Actinomycetota</taxon>
        <taxon>Actinomycetes</taxon>
        <taxon>Micrococcales</taxon>
        <taxon>Micrococcaceae</taxon>
        <taxon>Falsarthrobacter</taxon>
    </lineage>
</organism>
<dbReference type="SUPFAM" id="SSF46548">
    <property type="entry name" value="alpha-helical ferredoxin"/>
    <property type="match status" value="1"/>
</dbReference>
<evidence type="ECO:0000256" key="6">
    <source>
        <dbReference type="ARBA" id="ARBA00022946"/>
    </source>
</evidence>
<evidence type="ECO:0000256" key="3">
    <source>
        <dbReference type="ARBA" id="ARBA00022630"/>
    </source>
</evidence>
<gene>
    <name evidence="13" type="ORF">J2S35_001342</name>
</gene>
<dbReference type="Gene3D" id="3.30.70.2740">
    <property type="match status" value="1"/>
</dbReference>
<dbReference type="Pfam" id="PF13183">
    <property type="entry name" value="Fer4_8"/>
    <property type="match status" value="1"/>
</dbReference>
<evidence type="ECO:0000256" key="2">
    <source>
        <dbReference type="ARBA" id="ARBA00008000"/>
    </source>
</evidence>
<dbReference type="PROSITE" id="PS00198">
    <property type="entry name" value="4FE4S_FER_1"/>
    <property type="match status" value="1"/>
</dbReference>
<dbReference type="InterPro" id="IPR016169">
    <property type="entry name" value="FAD-bd_PCMH_sub2"/>
</dbReference>
<evidence type="ECO:0000256" key="7">
    <source>
        <dbReference type="ARBA" id="ARBA00023002"/>
    </source>
</evidence>
<feature type="domain" description="FAD-binding PCMH-type" evidence="12">
    <location>
        <begin position="67"/>
        <end position="293"/>
    </location>
</feature>
<evidence type="ECO:0000259" key="11">
    <source>
        <dbReference type="PROSITE" id="PS51379"/>
    </source>
</evidence>
<dbReference type="EMBL" id="JAVDUI010000001">
    <property type="protein sequence ID" value="MDR6892402.1"/>
    <property type="molecule type" value="Genomic_DNA"/>
</dbReference>
<comment type="cofactor">
    <cofactor evidence="1">
        <name>FAD</name>
        <dbReference type="ChEBI" id="CHEBI:57692"/>
    </cofactor>
</comment>
<dbReference type="InterPro" id="IPR016166">
    <property type="entry name" value="FAD-bd_PCMH"/>
</dbReference>
<dbReference type="GO" id="GO:1903457">
    <property type="term" value="P:lactate catabolic process"/>
    <property type="evidence" value="ECO:0007669"/>
    <property type="project" value="TreeGrafter"/>
</dbReference>
<dbReference type="AlphaFoldDB" id="A0AAE4C6Q4"/>
<dbReference type="PROSITE" id="PS51379">
    <property type="entry name" value="4FE4S_FER_2"/>
    <property type="match status" value="1"/>
</dbReference>
<dbReference type="Gene3D" id="1.10.1060.10">
    <property type="entry name" value="Alpha-helical ferredoxin"/>
    <property type="match status" value="1"/>
</dbReference>
<keyword evidence="5" id="KW-0274">FAD</keyword>
<evidence type="ECO:0000313" key="14">
    <source>
        <dbReference type="Proteomes" id="UP001247307"/>
    </source>
</evidence>
<keyword evidence="6" id="KW-0809">Transit peptide</keyword>
<dbReference type="InterPro" id="IPR004017">
    <property type="entry name" value="Cys_rich_dom"/>
</dbReference>
<dbReference type="InterPro" id="IPR017900">
    <property type="entry name" value="4Fe4S_Fe_S_CS"/>
</dbReference>
<name>A0AAE4C6Q4_9MICC</name>
<dbReference type="InterPro" id="IPR016167">
    <property type="entry name" value="FAD-bd_PCMH_sub1"/>
</dbReference>
<dbReference type="Pfam" id="PF02754">
    <property type="entry name" value="CCG"/>
    <property type="match status" value="1"/>
</dbReference>
<dbReference type="SUPFAM" id="SSF56176">
    <property type="entry name" value="FAD-binding/transporter-associated domain-like"/>
    <property type="match status" value="1"/>
</dbReference>
<dbReference type="PANTHER" id="PTHR11748:SF111">
    <property type="entry name" value="D-LACTATE DEHYDROGENASE, MITOCHONDRIAL-RELATED"/>
    <property type="match status" value="1"/>
</dbReference>
<protein>
    <recommendedName>
        <fullName evidence="10">D-lactate dehydrogenase (cytochrome)</fullName>
        <ecNumber evidence="10">1.1.2.4</ecNumber>
    </recommendedName>
</protein>